<protein>
    <submittedName>
        <fullName evidence="3">NMT1/THI5 like domain protein</fullName>
    </submittedName>
</protein>
<dbReference type="STRING" id="469383.Cwoe_1642"/>
<dbReference type="Proteomes" id="UP000008229">
    <property type="component" value="Chromosome"/>
</dbReference>
<dbReference type="RefSeq" id="WP_012933121.1">
    <property type="nucleotide sequence ID" value="NC_013739.1"/>
</dbReference>
<proteinExistence type="predicted"/>
<dbReference type="Gene3D" id="3.40.190.10">
    <property type="entry name" value="Periplasmic binding protein-like II"/>
    <property type="match status" value="2"/>
</dbReference>
<dbReference type="eggNOG" id="COG0715">
    <property type="taxonomic scope" value="Bacteria"/>
</dbReference>
<dbReference type="InterPro" id="IPR015168">
    <property type="entry name" value="SsuA/THI5"/>
</dbReference>
<evidence type="ECO:0000256" key="1">
    <source>
        <dbReference type="SAM" id="SignalP"/>
    </source>
</evidence>
<evidence type="ECO:0000313" key="3">
    <source>
        <dbReference type="EMBL" id="ADB50070.1"/>
    </source>
</evidence>
<keyword evidence="1" id="KW-0732">Signal</keyword>
<feature type="domain" description="SsuA/THI5-like" evidence="2">
    <location>
        <begin position="46"/>
        <end position="260"/>
    </location>
</feature>
<dbReference type="Pfam" id="PF09084">
    <property type="entry name" value="NMT1"/>
    <property type="match status" value="1"/>
</dbReference>
<sequence precursor="true">MKRAFATLVTVTAAALTLAACGEKKEQTTAGSETRQIRLMLDYLPNPDHVGLYAGLEKGDFADAGLDVDVQVPSDPAAPLKLLEAGKIDIAISYEPELLIARDKGAQLVAVGAIAQTPLTSLMTLKPREVRTPADLRGKRVGTAGIPYQSAYLRTILDTAGVPLDSVKETSVGFNLVPAMLSRRVDATLGAFWNVEGVQLQRARRDVRIIRMEDVGVPTYNELILVAHKDFVGERGDDVRAFVQALGRGYADARADPQAATDALVRANPDLDPGFALASVRASLPVFFPQDESKPFGFQEPRAWDRYAQWMFDQGLLDTRPNAGAAALTNEFLAGQSG</sequence>
<evidence type="ECO:0000259" key="2">
    <source>
        <dbReference type="Pfam" id="PF09084"/>
    </source>
</evidence>
<dbReference type="HOGENOM" id="CLU_028871_6_2_11"/>
<evidence type="ECO:0000313" key="4">
    <source>
        <dbReference type="Proteomes" id="UP000008229"/>
    </source>
</evidence>
<dbReference type="EMBL" id="CP001854">
    <property type="protein sequence ID" value="ADB50070.1"/>
    <property type="molecule type" value="Genomic_DNA"/>
</dbReference>
<feature type="signal peptide" evidence="1">
    <location>
        <begin position="1"/>
        <end position="19"/>
    </location>
</feature>
<dbReference type="PANTHER" id="PTHR31528">
    <property type="entry name" value="4-AMINO-5-HYDROXYMETHYL-2-METHYLPYRIMIDINE PHOSPHATE SYNTHASE THI11-RELATED"/>
    <property type="match status" value="1"/>
</dbReference>
<dbReference type="KEGG" id="cwo:Cwoe_1642"/>
<gene>
    <name evidence="3" type="ordered locus">Cwoe_1642</name>
</gene>
<feature type="chain" id="PRO_5039030688" evidence="1">
    <location>
        <begin position="20"/>
        <end position="338"/>
    </location>
</feature>
<reference evidence="4" key="2">
    <citation type="submission" date="2010-01" db="EMBL/GenBank/DDBJ databases">
        <title>The complete genome of Conexibacter woesei DSM 14684.</title>
        <authorList>
            <consortium name="US DOE Joint Genome Institute (JGI-PGF)"/>
            <person name="Lucas S."/>
            <person name="Copeland A."/>
            <person name="Lapidus A."/>
            <person name="Glavina del Rio T."/>
            <person name="Dalin E."/>
            <person name="Tice H."/>
            <person name="Bruce D."/>
            <person name="Goodwin L."/>
            <person name="Pitluck S."/>
            <person name="Kyrpides N."/>
            <person name="Mavromatis K."/>
            <person name="Ivanova N."/>
            <person name="Mikhailova N."/>
            <person name="Chertkov O."/>
            <person name="Brettin T."/>
            <person name="Detter J.C."/>
            <person name="Han C."/>
            <person name="Larimer F."/>
            <person name="Land M."/>
            <person name="Hauser L."/>
            <person name="Markowitz V."/>
            <person name="Cheng J.-F."/>
            <person name="Hugenholtz P."/>
            <person name="Woyke T."/>
            <person name="Wu D."/>
            <person name="Pukall R."/>
            <person name="Steenblock K."/>
            <person name="Schneider S."/>
            <person name="Klenk H.-P."/>
            <person name="Eisen J.A."/>
        </authorList>
    </citation>
    <scope>NUCLEOTIDE SEQUENCE [LARGE SCALE GENOMIC DNA]</scope>
    <source>
        <strain evidence="4">DSM 14684 / CIP 108061 / JCM 11494 / NBRC 100937 / ID131577</strain>
    </source>
</reference>
<dbReference type="AlphaFoldDB" id="D3F0Z4"/>
<dbReference type="GO" id="GO:0009228">
    <property type="term" value="P:thiamine biosynthetic process"/>
    <property type="evidence" value="ECO:0007669"/>
    <property type="project" value="InterPro"/>
</dbReference>
<dbReference type="PROSITE" id="PS51257">
    <property type="entry name" value="PROKAR_LIPOPROTEIN"/>
    <property type="match status" value="1"/>
</dbReference>
<accession>D3F0Z4</accession>
<dbReference type="PANTHER" id="PTHR31528:SF3">
    <property type="entry name" value="THIAMINE BIOSYNTHESIS PROTEIN HI_0357-RELATED"/>
    <property type="match status" value="1"/>
</dbReference>
<dbReference type="OrthoDB" id="174578at2"/>
<dbReference type="SUPFAM" id="SSF53850">
    <property type="entry name" value="Periplasmic binding protein-like II"/>
    <property type="match status" value="1"/>
</dbReference>
<organism evidence="3 4">
    <name type="scientific">Conexibacter woesei (strain DSM 14684 / CCUG 47730 / CIP 108061 / JCM 11494 / NBRC 100937 / ID131577)</name>
    <dbReference type="NCBI Taxonomy" id="469383"/>
    <lineage>
        <taxon>Bacteria</taxon>
        <taxon>Bacillati</taxon>
        <taxon>Actinomycetota</taxon>
        <taxon>Thermoleophilia</taxon>
        <taxon>Solirubrobacterales</taxon>
        <taxon>Conexibacteraceae</taxon>
        <taxon>Conexibacter</taxon>
    </lineage>
</organism>
<name>D3F0Z4_CONWI</name>
<keyword evidence="4" id="KW-1185">Reference proteome</keyword>
<dbReference type="InterPro" id="IPR027939">
    <property type="entry name" value="NMT1/THI5"/>
</dbReference>
<reference evidence="3 4" key="1">
    <citation type="journal article" date="2010" name="Stand. Genomic Sci.">
        <title>Complete genome sequence of Conexibacter woesei type strain (ID131577).</title>
        <authorList>
            <person name="Pukall R."/>
            <person name="Lapidus A."/>
            <person name="Glavina Del Rio T."/>
            <person name="Copeland A."/>
            <person name="Tice H."/>
            <person name="Cheng J.-F."/>
            <person name="Lucas S."/>
            <person name="Chen F."/>
            <person name="Nolan M."/>
            <person name="Bruce D."/>
            <person name="Goodwin L."/>
            <person name="Pitluck S."/>
            <person name="Mavromatis K."/>
            <person name="Ivanova N."/>
            <person name="Ovchinnikova G."/>
            <person name="Pati A."/>
            <person name="Chen A."/>
            <person name="Palaniappan K."/>
            <person name="Land M."/>
            <person name="Hauser L."/>
            <person name="Chang Y.-J."/>
            <person name="Jeffries C.D."/>
            <person name="Chain P."/>
            <person name="Meincke L."/>
            <person name="Sims D."/>
            <person name="Brettin T."/>
            <person name="Detter J.C."/>
            <person name="Rohde M."/>
            <person name="Goeker M."/>
            <person name="Bristow J."/>
            <person name="Eisen J.A."/>
            <person name="Markowitz V."/>
            <person name="Kyrpides N.C."/>
            <person name="Klenk H.-P."/>
            <person name="Hugenholtz P."/>
        </authorList>
    </citation>
    <scope>NUCLEOTIDE SEQUENCE [LARGE SCALE GENOMIC DNA]</scope>
    <source>
        <strain evidence="4">DSM 14684 / CIP 108061 / JCM 11494 / NBRC 100937 / ID131577</strain>
    </source>
</reference>